<keyword evidence="4" id="KW-0547">Nucleotide-binding</keyword>
<dbReference type="GeneID" id="5888219"/>
<dbReference type="InterPro" id="IPR011009">
    <property type="entry name" value="Kinase-like_dom_sf"/>
</dbReference>
<dbReference type="AlphaFoldDB" id="A9USD5"/>
<dbReference type="OMA" id="ILHKAHM"/>
<dbReference type="InParanoid" id="A9USD5"/>
<dbReference type="eggNOG" id="KOG0612">
    <property type="taxonomic scope" value="Eukaryota"/>
</dbReference>
<evidence type="ECO:0000256" key="4">
    <source>
        <dbReference type="PROSITE-ProRule" id="PRU10141"/>
    </source>
</evidence>
<evidence type="ECO:0000256" key="2">
    <source>
        <dbReference type="ARBA" id="ARBA00004496"/>
    </source>
</evidence>
<keyword evidence="7" id="KW-1185">Reference proteome</keyword>
<feature type="binding site" evidence="4">
    <location>
        <position position="55"/>
    </location>
    <ligand>
        <name>ATP</name>
        <dbReference type="ChEBI" id="CHEBI:30616"/>
    </ligand>
</feature>
<dbReference type="GO" id="GO:0005524">
    <property type="term" value="F:ATP binding"/>
    <property type="evidence" value="ECO:0007669"/>
    <property type="project" value="UniProtKB-UniRule"/>
</dbReference>
<name>A9USD5_MONBE</name>
<dbReference type="Gene3D" id="1.10.510.10">
    <property type="entry name" value="Transferase(Phosphotransferase) domain 1"/>
    <property type="match status" value="1"/>
</dbReference>
<comment type="subcellular location">
    <subcellularLocation>
        <location evidence="2">Cytoplasm</location>
    </subcellularLocation>
</comment>
<dbReference type="Proteomes" id="UP000001357">
    <property type="component" value="Unassembled WGS sequence"/>
</dbReference>
<dbReference type="PANTHER" id="PTHR22988">
    <property type="entry name" value="MYOTONIC DYSTROPHY S/T KINASE-RELATED"/>
    <property type="match status" value="1"/>
</dbReference>
<dbReference type="InterPro" id="IPR050839">
    <property type="entry name" value="Rho-assoc_Ser/Thr_Kinase"/>
</dbReference>
<dbReference type="PANTHER" id="PTHR22988:SF66">
    <property type="entry name" value="SERINE_THREONINE-PROTEIN KINASE GENGHIS KHAN"/>
    <property type="match status" value="1"/>
</dbReference>
<proteinExistence type="predicted"/>
<keyword evidence="4" id="KW-0067">ATP-binding</keyword>
<sequence>MVYFIFATDATAATEARATQIKRSSFETVKIIGRGAFGEVQVVRYKKTGEIYALKILNKWHLLKRKEAACFLEERDILVNGDSRWITKLHYAFQDDENLYLVMEYYGGGDLLTLLSKFDDRLNEDMTRFYAAEMVLAIDSLHRMGYVHR</sequence>
<dbReference type="RefSeq" id="XP_001743368.1">
    <property type="nucleotide sequence ID" value="XM_001743316.1"/>
</dbReference>
<dbReference type="SUPFAM" id="SSF56112">
    <property type="entry name" value="Protein kinase-like (PK-like)"/>
    <property type="match status" value="1"/>
</dbReference>
<evidence type="ECO:0000259" key="5">
    <source>
        <dbReference type="PROSITE" id="PS50011"/>
    </source>
</evidence>
<dbReference type="Pfam" id="PF00069">
    <property type="entry name" value="Pkinase"/>
    <property type="match status" value="1"/>
</dbReference>
<dbReference type="PROSITE" id="PS00107">
    <property type="entry name" value="PROTEIN_KINASE_ATP"/>
    <property type="match status" value="1"/>
</dbReference>
<gene>
    <name evidence="6" type="ORF">MONBRDRAFT_5760</name>
</gene>
<dbReference type="InterPro" id="IPR017441">
    <property type="entry name" value="Protein_kinase_ATP_BS"/>
</dbReference>
<dbReference type="FunFam" id="3.30.200.20:FF:000017">
    <property type="entry name" value="Non-specific serine/threonine protein kinase"/>
    <property type="match status" value="1"/>
</dbReference>
<dbReference type="STRING" id="81824.A9USD5"/>
<reference evidence="6 7" key="1">
    <citation type="journal article" date="2008" name="Nature">
        <title>The genome of the choanoflagellate Monosiga brevicollis and the origin of metazoans.</title>
        <authorList>
            <consortium name="JGI Sequencing"/>
            <person name="King N."/>
            <person name="Westbrook M.J."/>
            <person name="Young S.L."/>
            <person name="Kuo A."/>
            <person name="Abedin M."/>
            <person name="Chapman J."/>
            <person name="Fairclough S."/>
            <person name="Hellsten U."/>
            <person name="Isogai Y."/>
            <person name="Letunic I."/>
            <person name="Marr M."/>
            <person name="Pincus D."/>
            <person name="Putnam N."/>
            <person name="Rokas A."/>
            <person name="Wright K.J."/>
            <person name="Zuzow R."/>
            <person name="Dirks W."/>
            <person name="Good M."/>
            <person name="Goodstein D."/>
            <person name="Lemons D."/>
            <person name="Li W."/>
            <person name="Lyons J.B."/>
            <person name="Morris A."/>
            <person name="Nichols S."/>
            <person name="Richter D.J."/>
            <person name="Salamov A."/>
            <person name="Bork P."/>
            <person name="Lim W.A."/>
            <person name="Manning G."/>
            <person name="Miller W.T."/>
            <person name="McGinnis W."/>
            <person name="Shapiro H."/>
            <person name="Tjian R."/>
            <person name="Grigoriev I.V."/>
            <person name="Rokhsar D."/>
        </authorList>
    </citation>
    <scope>NUCLEOTIDE SEQUENCE [LARGE SCALE GENOMIC DNA]</scope>
    <source>
        <strain evidence="7">MX1 / ATCC 50154</strain>
    </source>
</reference>
<feature type="domain" description="Protein kinase" evidence="5">
    <location>
        <begin position="26"/>
        <end position="149"/>
    </location>
</feature>
<evidence type="ECO:0000313" key="7">
    <source>
        <dbReference type="Proteomes" id="UP000001357"/>
    </source>
</evidence>
<dbReference type="KEGG" id="mbr:MONBRDRAFT_5760"/>
<dbReference type="GO" id="GO:0004672">
    <property type="term" value="F:protein kinase activity"/>
    <property type="evidence" value="ECO:0007669"/>
    <property type="project" value="InterPro"/>
</dbReference>
<comment type="cofactor">
    <cofactor evidence="1">
        <name>Mg(2+)</name>
        <dbReference type="ChEBI" id="CHEBI:18420"/>
    </cofactor>
</comment>
<evidence type="ECO:0000256" key="3">
    <source>
        <dbReference type="ARBA" id="ARBA00022490"/>
    </source>
</evidence>
<dbReference type="EMBL" id="CH991544">
    <property type="protein sequence ID" value="EDQ92082.1"/>
    <property type="molecule type" value="Genomic_DNA"/>
</dbReference>
<dbReference type="Gene3D" id="3.30.200.20">
    <property type="entry name" value="Phosphorylase Kinase, domain 1"/>
    <property type="match status" value="1"/>
</dbReference>
<dbReference type="PROSITE" id="PS50011">
    <property type="entry name" value="PROTEIN_KINASE_DOM"/>
    <property type="match status" value="1"/>
</dbReference>
<organism evidence="6 7">
    <name type="scientific">Monosiga brevicollis</name>
    <name type="common">Choanoflagellate</name>
    <dbReference type="NCBI Taxonomy" id="81824"/>
    <lineage>
        <taxon>Eukaryota</taxon>
        <taxon>Choanoflagellata</taxon>
        <taxon>Craspedida</taxon>
        <taxon>Salpingoecidae</taxon>
        <taxon>Monosiga</taxon>
    </lineage>
</organism>
<accession>A9USD5</accession>
<dbReference type="SMART" id="SM00220">
    <property type="entry name" value="S_TKc"/>
    <property type="match status" value="1"/>
</dbReference>
<dbReference type="InterPro" id="IPR000719">
    <property type="entry name" value="Prot_kinase_dom"/>
</dbReference>
<evidence type="ECO:0000256" key="1">
    <source>
        <dbReference type="ARBA" id="ARBA00001946"/>
    </source>
</evidence>
<dbReference type="GO" id="GO:0005737">
    <property type="term" value="C:cytoplasm"/>
    <property type="evidence" value="ECO:0007669"/>
    <property type="project" value="UniProtKB-SubCell"/>
</dbReference>
<protein>
    <recommendedName>
        <fullName evidence="5">Protein kinase domain-containing protein</fullName>
    </recommendedName>
</protein>
<evidence type="ECO:0000313" key="6">
    <source>
        <dbReference type="EMBL" id="EDQ92082.1"/>
    </source>
</evidence>
<keyword evidence="3" id="KW-0963">Cytoplasm</keyword>